<evidence type="ECO:0000256" key="1">
    <source>
        <dbReference type="PIRSR" id="PIRSR018249-1"/>
    </source>
</evidence>
<comment type="caution">
    <text evidence="4">The sequence shown here is derived from an EMBL/GenBank/DDBJ whole genome shotgun (WGS) entry which is preliminary data.</text>
</comment>
<protein>
    <submittedName>
        <fullName evidence="4">Methyltransferase domain-containing protein</fullName>
    </submittedName>
</protein>
<feature type="domain" description="Methyltransferase" evidence="3">
    <location>
        <begin position="109"/>
        <end position="192"/>
    </location>
</feature>
<evidence type="ECO:0000259" key="3">
    <source>
        <dbReference type="Pfam" id="PF13649"/>
    </source>
</evidence>
<keyword evidence="4" id="KW-0489">Methyltransferase</keyword>
<feature type="binding site" evidence="2">
    <location>
        <position position="203"/>
    </location>
    <ligand>
        <name>S-adenosyl-L-methionine</name>
        <dbReference type="ChEBI" id="CHEBI:59789"/>
    </ligand>
</feature>
<name>A0A558GID4_9CORY</name>
<feature type="binding site" evidence="2">
    <location>
        <position position="73"/>
    </location>
    <ligand>
        <name>S-adenosyl-L-methionine</name>
        <dbReference type="ChEBI" id="CHEBI:59789"/>
    </ligand>
</feature>
<dbReference type="SUPFAM" id="SSF53335">
    <property type="entry name" value="S-adenosyl-L-methionine-dependent methyltransferases"/>
    <property type="match status" value="1"/>
</dbReference>
<feature type="binding site" evidence="1">
    <location>
        <position position="33"/>
    </location>
    <ligand>
        <name>Zn(2+)</name>
        <dbReference type="ChEBI" id="CHEBI:29105"/>
    </ligand>
</feature>
<gene>
    <name evidence="4" type="ORF">FQK23_06995</name>
</gene>
<dbReference type="GO" id="GO:0032259">
    <property type="term" value="P:methylation"/>
    <property type="evidence" value="ECO:0007669"/>
    <property type="project" value="UniProtKB-KW"/>
</dbReference>
<keyword evidence="1" id="KW-0479">Metal-binding</keyword>
<keyword evidence="1" id="KW-0862">Zinc</keyword>
<dbReference type="Proteomes" id="UP000320531">
    <property type="component" value="Unassembled WGS sequence"/>
</dbReference>
<dbReference type="GO" id="GO:0046872">
    <property type="term" value="F:metal ion binding"/>
    <property type="evidence" value="ECO:0007669"/>
    <property type="project" value="UniProtKB-KW"/>
</dbReference>
<organism evidence="4 5">
    <name type="scientific">Corynebacterium aurimucosum</name>
    <dbReference type="NCBI Taxonomy" id="169292"/>
    <lineage>
        <taxon>Bacteria</taxon>
        <taxon>Bacillati</taxon>
        <taxon>Actinomycetota</taxon>
        <taxon>Actinomycetes</taxon>
        <taxon>Mycobacteriales</taxon>
        <taxon>Corynebacteriaceae</taxon>
        <taxon>Corynebacterium</taxon>
    </lineage>
</organism>
<evidence type="ECO:0000313" key="4">
    <source>
        <dbReference type="EMBL" id="TVU56598.1"/>
    </source>
</evidence>
<dbReference type="GO" id="GO:0008168">
    <property type="term" value="F:methyltransferase activity"/>
    <property type="evidence" value="ECO:0007669"/>
    <property type="project" value="UniProtKB-KW"/>
</dbReference>
<dbReference type="CDD" id="cd02440">
    <property type="entry name" value="AdoMet_MTases"/>
    <property type="match status" value="1"/>
</dbReference>
<dbReference type="InterPro" id="IPR029063">
    <property type="entry name" value="SAM-dependent_MTases_sf"/>
</dbReference>
<feature type="binding site" evidence="2">
    <location>
        <begin position="115"/>
        <end position="116"/>
    </location>
    <ligand>
        <name>S-adenosyl-L-methionine</name>
        <dbReference type="ChEBI" id="CHEBI:59789"/>
    </ligand>
</feature>
<evidence type="ECO:0000313" key="5">
    <source>
        <dbReference type="Proteomes" id="UP000320531"/>
    </source>
</evidence>
<keyword evidence="4" id="KW-0808">Transferase</keyword>
<dbReference type="Pfam" id="PF13649">
    <property type="entry name" value="Methyltransf_25"/>
    <property type="match status" value="1"/>
</dbReference>
<dbReference type="PIRSF" id="PIRSF018249">
    <property type="entry name" value="MyrA_prd"/>
    <property type="match status" value="1"/>
</dbReference>
<reference evidence="4 5" key="1">
    <citation type="submission" date="2019-07" db="EMBL/GenBank/DDBJ databases">
        <title>Draft genome of C. aurimucosum strain 14-2523.</title>
        <authorList>
            <person name="Pacheco L.G.C."/>
            <person name="Aguiar E.R.G.R."/>
            <person name="Navas J."/>
            <person name="Santos C.S."/>
            <person name="Rocha D.J.P.G."/>
        </authorList>
    </citation>
    <scope>NUCLEOTIDE SEQUENCE [LARGE SCALE GENOMIC DNA]</scope>
    <source>
        <strain evidence="4 5">14-2523</strain>
    </source>
</reference>
<dbReference type="Gene3D" id="3.40.50.150">
    <property type="entry name" value="Vaccinia Virus protein VP39"/>
    <property type="match status" value="1"/>
</dbReference>
<accession>A0A558GID4</accession>
<evidence type="ECO:0000256" key="2">
    <source>
        <dbReference type="PIRSR" id="PIRSR018249-2"/>
    </source>
</evidence>
<sequence length="295" mass="31026">MLSHIVDILADPADGSALQGADDFSRLVSETGHSYDVAKQGYVTLAAGAGLKHQGDDAAMVNARETYLAMGHFAPFVEAVTGAVQDSLETQDAAEHAAGLNADTAPALLEVGAGTGYYLAHTLDSIEGARGVGLDISTHAAKHLAKSHERVGAVVADVWERLPLKDDSIHAISVVFAPRNPAEFQRVLAPGGEVIVLTPQAGHLDELREPLGILGVEEGKVERLYAQAEGFLEQAADPVDISFPIVLDKASIAAQVGMSPSARHISPEELAERMASLPQSLTVTAHARLDRLRSA</sequence>
<dbReference type="AlphaFoldDB" id="A0A558GID4"/>
<proteinExistence type="predicted"/>
<dbReference type="InterPro" id="IPR041698">
    <property type="entry name" value="Methyltransf_25"/>
</dbReference>
<dbReference type="EMBL" id="VMTY01000019">
    <property type="protein sequence ID" value="TVU56598.1"/>
    <property type="molecule type" value="Genomic_DNA"/>
</dbReference>
<dbReference type="InterPro" id="IPR016718">
    <property type="entry name" value="rRNA_m1G-MeTrfase_A_prd"/>
</dbReference>
<keyword evidence="2" id="KW-0949">S-adenosyl-L-methionine</keyword>